<organism evidence="2 3">
    <name type="scientific">Durusdinium trenchii</name>
    <dbReference type="NCBI Taxonomy" id="1381693"/>
    <lineage>
        <taxon>Eukaryota</taxon>
        <taxon>Sar</taxon>
        <taxon>Alveolata</taxon>
        <taxon>Dinophyceae</taxon>
        <taxon>Suessiales</taxon>
        <taxon>Symbiodiniaceae</taxon>
        <taxon>Durusdinium</taxon>
    </lineage>
</organism>
<protein>
    <submittedName>
        <fullName evidence="2">JmjC domain-containing protein F (Jumonji domain-containing protein F)</fullName>
    </submittedName>
</protein>
<dbReference type="SUPFAM" id="SSF51197">
    <property type="entry name" value="Clavaminate synthase-like"/>
    <property type="match status" value="1"/>
</dbReference>
<comment type="caution">
    <text evidence="2">The sequence shown here is derived from an EMBL/GenBank/DDBJ whole genome shotgun (WGS) entry which is preliminary data.</text>
</comment>
<dbReference type="Pfam" id="PF13621">
    <property type="entry name" value="Cupin_8"/>
    <property type="match status" value="1"/>
</dbReference>
<dbReference type="Gene3D" id="2.60.120.650">
    <property type="entry name" value="Cupin"/>
    <property type="match status" value="1"/>
</dbReference>
<accession>A0ABP0JM08</accession>
<sequence>MAEPDLDALFGEDNAEECSAPKVHPALLAAVKSLAAEAWPVARSELLGESDAAAVKVRLPLAPALARDVDLALEAMNAQDWSDCASKAAAIRKEAWNALMRDKGWQRPCDKELFMLVELILALCAHASGSPATAVQHADGAFVFAAAGAFRSCALLFIRLLDDDARRAYQAKENAVCGSFPDTPPLDASLSRSDSKKRLERRPSPSPCELVELLKLRRPFLFSHPDWPAAARWKSLAYLDGNVGHRLIPAELGAEVGAASWREELIPFHRFLKEYLAPSCFEQTSSTAYLAQHELFEQCPVLRADIPVPSSWQEVLGPPTRCNAWIGTHSTLTPCHWDSYDNFLAQVQGFKRVALLAPEQASRLYVKAATGTSAQGNISPVNVEDPDLAKYPEFAQAEVHLVDLSPGDVLFMPSGWWHQVRALSPSISVNFWY</sequence>
<gene>
    <name evidence="2" type="ORF">SCF082_LOCUS12627</name>
</gene>
<name>A0ABP0JM08_9DINO</name>
<dbReference type="InterPro" id="IPR041667">
    <property type="entry name" value="Cupin_8"/>
</dbReference>
<evidence type="ECO:0000313" key="3">
    <source>
        <dbReference type="Proteomes" id="UP001642464"/>
    </source>
</evidence>
<dbReference type="EMBL" id="CAXAMM010007713">
    <property type="protein sequence ID" value="CAK9015142.1"/>
    <property type="molecule type" value="Genomic_DNA"/>
</dbReference>
<dbReference type="PROSITE" id="PS51184">
    <property type="entry name" value="JMJC"/>
    <property type="match status" value="1"/>
</dbReference>
<keyword evidence="3" id="KW-1185">Reference proteome</keyword>
<proteinExistence type="predicted"/>
<dbReference type="SMART" id="SM00558">
    <property type="entry name" value="JmjC"/>
    <property type="match status" value="1"/>
</dbReference>
<dbReference type="InterPro" id="IPR003347">
    <property type="entry name" value="JmjC_dom"/>
</dbReference>
<dbReference type="PANTHER" id="PTHR12461:SF105">
    <property type="entry name" value="HYPOXIA-INDUCIBLE FACTOR 1-ALPHA INHIBITOR"/>
    <property type="match status" value="1"/>
</dbReference>
<evidence type="ECO:0000259" key="1">
    <source>
        <dbReference type="PROSITE" id="PS51184"/>
    </source>
</evidence>
<evidence type="ECO:0000313" key="2">
    <source>
        <dbReference type="EMBL" id="CAK9015142.1"/>
    </source>
</evidence>
<feature type="domain" description="JmjC" evidence="1">
    <location>
        <begin position="297"/>
        <end position="433"/>
    </location>
</feature>
<dbReference type="PANTHER" id="PTHR12461">
    <property type="entry name" value="HYPOXIA-INDUCIBLE FACTOR 1 ALPHA INHIBITOR-RELATED"/>
    <property type="match status" value="1"/>
</dbReference>
<reference evidence="2 3" key="1">
    <citation type="submission" date="2024-02" db="EMBL/GenBank/DDBJ databases">
        <authorList>
            <person name="Chen Y."/>
            <person name="Shah S."/>
            <person name="Dougan E. K."/>
            <person name="Thang M."/>
            <person name="Chan C."/>
        </authorList>
    </citation>
    <scope>NUCLEOTIDE SEQUENCE [LARGE SCALE GENOMIC DNA]</scope>
</reference>
<dbReference type="Proteomes" id="UP001642464">
    <property type="component" value="Unassembled WGS sequence"/>
</dbReference>